<gene>
    <name evidence="2" type="ORF">TWF694_003584</name>
</gene>
<feature type="chain" id="PRO_5043900450" evidence="1">
    <location>
        <begin position="20"/>
        <end position="287"/>
    </location>
</feature>
<proteinExistence type="predicted"/>
<evidence type="ECO:0000313" key="2">
    <source>
        <dbReference type="EMBL" id="KAK6530220.1"/>
    </source>
</evidence>
<feature type="signal peptide" evidence="1">
    <location>
        <begin position="1"/>
        <end position="19"/>
    </location>
</feature>
<name>A0AAV9WYN4_9PEZI</name>
<dbReference type="Proteomes" id="UP001365542">
    <property type="component" value="Unassembled WGS sequence"/>
</dbReference>
<evidence type="ECO:0000313" key="3">
    <source>
        <dbReference type="Proteomes" id="UP001365542"/>
    </source>
</evidence>
<protein>
    <submittedName>
        <fullName evidence="2">Uncharacterized protein</fullName>
    </submittedName>
</protein>
<keyword evidence="3" id="KW-1185">Reference proteome</keyword>
<reference evidence="2 3" key="1">
    <citation type="submission" date="2019-10" db="EMBL/GenBank/DDBJ databases">
        <authorList>
            <person name="Palmer J.M."/>
        </authorList>
    </citation>
    <scope>NUCLEOTIDE SEQUENCE [LARGE SCALE GENOMIC DNA]</scope>
    <source>
        <strain evidence="2 3">TWF694</strain>
    </source>
</reference>
<organism evidence="2 3">
    <name type="scientific">Orbilia ellipsospora</name>
    <dbReference type="NCBI Taxonomy" id="2528407"/>
    <lineage>
        <taxon>Eukaryota</taxon>
        <taxon>Fungi</taxon>
        <taxon>Dikarya</taxon>
        <taxon>Ascomycota</taxon>
        <taxon>Pezizomycotina</taxon>
        <taxon>Orbiliomycetes</taxon>
        <taxon>Orbiliales</taxon>
        <taxon>Orbiliaceae</taxon>
        <taxon>Orbilia</taxon>
    </lineage>
</organism>
<keyword evidence="1" id="KW-0732">Signal</keyword>
<dbReference type="AlphaFoldDB" id="A0AAV9WYN4"/>
<comment type="caution">
    <text evidence="2">The sequence shown here is derived from an EMBL/GenBank/DDBJ whole genome shotgun (WGS) entry which is preliminary data.</text>
</comment>
<evidence type="ECO:0000256" key="1">
    <source>
        <dbReference type="SAM" id="SignalP"/>
    </source>
</evidence>
<accession>A0AAV9WYN4</accession>
<dbReference type="PROSITE" id="PS51257">
    <property type="entry name" value="PROKAR_LIPOPROTEIN"/>
    <property type="match status" value="1"/>
</dbReference>
<sequence>MKFSLFALLVASTAGIVSAGSGGATAAAGCNHDNCLRGMLGVSSATASSDCSKYLRTTLTAYTSTVTTIVTPVIPGFMKRSDATATVLPSTYPAYATCSSTVVAQITAGGPRVTIAGVDRYSSACACIGVQATGTTTVQAVQTVSVTEFTLGLQCNGVDSYFIYVDTDNNNKLRAHDYYTFEVTPTVFTLGPDGRVLYNGNPVVTVNSDDPSLLFTDISEISGTDLFCNFQPEDIHGIFYLTQPCSSGTKKNFSIPGSGAGHWDLYLATADTSCFIYGVDVADAIPS</sequence>
<dbReference type="EMBL" id="JAVHJO010000013">
    <property type="protein sequence ID" value="KAK6530220.1"/>
    <property type="molecule type" value="Genomic_DNA"/>
</dbReference>